<evidence type="ECO:0000313" key="2">
    <source>
        <dbReference type="EMBL" id="NMB91646.1"/>
    </source>
</evidence>
<accession>A0A7X9E7D7</accession>
<dbReference type="Pfam" id="PF13023">
    <property type="entry name" value="HD_3"/>
    <property type="match status" value="1"/>
</dbReference>
<dbReference type="SUPFAM" id="SSF109604">
    <property type="entry name" value="HD-domain/PDEase-like"/>
    <property type="match status" value="1"/>
</dbReference>
<dbReference type="Proteomes" id="UP000590542">
    <property type="component" value="Unassembled WGS sequence"/>
</dbReference>
<evidence type="ECO:0000313" key="3">
    <source>
        <dbReference type="Proteomes" id="UP000590542"/>
    </source>
</evidence>
<feature type="domain" description="HD" evidence="1">
    <location>
        <begin position="48"/>
        <end position="117"/>
    </location>
</feature>
<reference evidence="2 3" key="1">
    <citation type="journal article" date="2020" name="Biotechnol. Biofuels">
        <title>New insights from the biogas microbiome by comprehensive genome-resolved metagenomics of nearly 1600 species originating from multiple anaerobic digesters.</title>
        <authorList>
            <person name="Campanaro S."/>
            <person name="Treu L."/>
            <person name="Rodriguez-R L.M."/>
            <person name="Kovalovszki A."/>
            <person name="Ziels R.M."/>
            <person name="Maus I."/>
            <person name="Zhu X."/>
            <person name="Kougias P.G."/>
            <person name="Basile A."/>
            <person name="Luo G."/>
            <person name="Schluter A."/>
            <person name="Konstantinidis K.T."/>
            <person name="Angelidaki I."/>
        </authorList>
    </citation>
    <scope>NUCLEOTIDE SEQUENCE [LARGE SCALE GENOMIC DNA]</scope>
    <source>
        <strain evidence="2">AS27yjCOA_202</strain>
    </source>
</reference>
<proteinExistence type="predicted"/>
<sequence>MLVFDPNVRCSSLIKTGDYIESYLKDTVNVKRYMDSRYPEGMVSDRLCDHIVRLRLMALHLPMPSEDRKQIDRMIIVHDLPEIVVGDVTAIIKKERSLSTDDEVAVAEKMLNERDFALYSQFSQAEDYLLGNSLVASCDNAIIAKVLDSLEGSMYFHYAISKWAKAGQMQLPPGCSMEYFFGVVLDGFKCKTTIKQETGNLVNELLLSAYKYIENLWVGYEQITPDVIKKRLSMYK</sequence>
<gene>
    <name evidence="2" type="ORF">GYA37_02225</name>
</gene>
<comment type="caution">
    <text evidence="2">The sequence shown here is derived from an EMBL/GenBank/DDBJ whole genome shotgun (WGS) entry which is preliminary data.</text>
</comment>
<organism evidence="2 3">
    <name type="scientific">candidate division WWE3 bacterium</name>
    <dbReference type="NCBI Taxonomy" id="2053526"/>
    <lineage>
        <taxon>Bacteria</taxon>
        <taxon>Katanobacteria</taxon>
    </lineage>
</organism>
<dbReference type="Gene3D" id="1.10.3210.10">
    <property type="entry name" value="Hypothetical protein af1432"/>
    <property type="match status" value="1"/>
</dbReference>
<dbReference type="EMBL" id="JAAZNV010000007">
    <property type="protein sequence ID" value="NMB91646.1"/>
    <property type="molecule type" value="Genomic_DNA"/>
</dbReference>
<name>A0A7X9E7D7_UNCKA</name>
<dbReference type="AlphaFoldDB" id="A0A7X9E7D7"/>
<dbReference type="InterPro" id="IPR006674">
    <property type="entry name" value="HD_domain"/>
</dbReference>
<protein>
    <submittedName>
        <fullName evidence="2">HD domain-containing protein</fullName>
    </submittedName>
</protein>
<evidence type="ECO:0000259" key="1">
    <source>
        <dbReference type="Pfam" id="PF13023"/>
    </source>
</evidence>